<sequence length="303" mass="33085">MARVENQRSAVQWDPFFGPPVRLGDGGMGWKTDKDPRSKMPNGGLGQLPDAQRSLMPNEQLRHYGVAPTQQQQYMTQQYAPPGQPYQQQAYYGAQGAPYYQGPPPQMLQANPSFHQQPNNQPYGSPLRPGGAPAYVPAPQHYYAASGQPPQAAYYAAPQQQAHADPATTLGLSVAPREDPLFEFGVTPRQESGKAKLSEEELNSVLRTEESDGSPLRPGAPAYVPTLQYYYAASGQPPQAAYYAAPQQQARADPVNTLGLSVAPREDPLFEFGVTPRQESGTAKLSEEELNSVLRTEESDDPL</sequence>
<dbReference type="VEuPathDB" id="TriTrypDB:BSAL_36795"/>
<evidence type="ECO:0000313" key="3">
    <source>
        <dbReference type="Proteomes" id="UP000051952"/>
    </source>
</evidence>
<reference evidence="3" key="1">
    <citation type="submission" date="2015-09" db="EMBL/GenBank/DDBJ databases">
        <authorList>
            <consortium name="Pathogen Informatics"/>
        </authorList>
    </citation>
    <scope>NUCLEOTIDE SEQUENCE [LARGE SCALE GENOMIC DNA]</scope>
    <source>
        <strain evidence="3">Lake Konstanz</strain>
    </source>
</reference>
<feature type="compositionally biased region" description="Polar residues" evidence="1">
    <location>
        <begin position="108"/>
        <end position="123"/>
    </location>
</feature>
<feature type="region of interest" description="Disordered" evidence="1">
    <location>
        <begin position="185"/>
        <end position="220"/>
    </location>
</feature>
<evidence type="ECO:0000256" key="1">
    <source>
        <dbReference type="SAM" id="MobiDB-lite"/>
    </source>
</evidence>
<feature type="region of interest" description="Disordered" evidence="1">
    <location>
        <begin position="95"/>
        <end position="135"/>
    </location>
</feature>
<dbReference type="EMBL" id="CYKH01002032">
    <property type="protein sequence ID" value="CUG92341.1"/>
    <property type="molecule type" value="Genomic_DNA"/>
</dbReference>
<name>A0A0S4JQU1_BODSA</name>
<keyword evidence="3" id="KW-1185">Reference proteome</keyword>
<organism evidence="2 3">
    <name type="scientific">Bodo saltans</name>
    <name type="common">Flagellated protozoan</name>
    <dbReference type="NCBI Taxonomy" id="75058"/>
    <lineage>
        <taxon>Eukaryota</taxon>
        <taxon>Discoba</taxon>
        <taxon>Euglenozoa</taxon>
        <taxon>Kinetoplastea</taxon>
        <taxon>Metakinetoplastina</taxon>
        <taxon>Eubodonida</taxon>
        <taxon>Bodonidae</taxon>
        <taxon>Bodo</taxon>
    </lineage>
</organism>
<evidence type="ECO:0000313" key="2">
    <source>
        <dbReference type="EMBL" id="CUG92341.1"/>
    </source>
</evidence>
<proteinExistence type="predicted"/>
<gene>
    <name evidence="2" type="ORF">BSAL_36795</name>
</gene>
<protein>
    <submittedName>
        <fullName evidence="2">Uncharacterized protein</fullName>
    </submittedName>
</protein>
<feature type="region of interest" description="Disordered" evidence="1">
    <location>
        <begin position="274"/>
        <end position="303"/>
    </location>
</feature>
<dbReference type="AlphaFoldDB" id="A0A0S4JQU1"/>
<dbReference type="Proteomes" id="UP000051952">
    <property type="component" value="Unassembled WGS sequence"/>
</dbReference>
<feature type="region of interest" description="Disordered" evidence="1">
    <location>
        <begin position="14"/>
        <end position="51"/>
    </location>
</feature>
<accession>A0A0S4JQU1</accession>